<dbReference type="FunFam" id="3.40.50.620:FF:000110">
    <property type="entry name" value="Deoxyribodipyrimidine photolyase"/>
    <property type="match status" value="1"/>
</dbReference>
<keyword evidence="9" id="KW-0238">DNA-binding</keyword>
<dbReference type="SUPFAM" id="SSF48173">
    <property type="entry name" value="Cryptochrome/photolyase FAD-binding domain"/>
    <property type="match status" value="1"/>
</dbReference>
<evidence type="ECO:0000259" key="14">
    <source>
        <dbReference type="PROSITE" id="PS51645"/>
    </source>
</evidence>
<evidence type="ECO:0000256" key="5">
    <source>
        <dbReference type="ARBA" id="ARBA00014046"/>
    </source>
</evidence>
<dbReference type="InterPro" id="IPR006050">
    <property type="entry name" value="DNA_photolyase_N"/>
</dbReference>
<comment type="cofactor">
    <cofactor evidence="2">
        <name>FAD</name>
        <dbReference type="ChEBI" id="CHEBI:57692"/>
    </cofactor>
</comment>
<keyword evidence="11 15" id="KW-0456">Lyase</keyword>
<evidence type="ECO:0000256" key="4">
    <source>
        <dbReference type="ARBA" id="ARBA00013149"/>
    </source>
</evidence>
<comment type="similarity">
    <text evidence="3">Belongs to the DNA photolyase class-2 family.</text>
</comment>
<evidence type="ECO:0000256" key="10">
    <source>
        <dbReference type="ARBA" id="ARBA00023204"/>
    </source>
</evidence>
<dbReference type="InterPro" id="IPR014729">
    <property type="entry name" value="Rossmann-like_a/b/a_fold"/>
</dbReference>
<evidence type="ECO:0000256" key="13">
    <source>
        <dbReference type="ARBA" id="ARBA00033999"/>
    </source>
</evidence>
<dbReference type="GO" id="GO:0003677">
    <property type="term" value="F:DNA binding"/>
    <property type="evidence" value="ECO:0007669"/>
    <property type="project" value="UniProtKB-KW"/>
</dbReference>
<dbReference type="Gene3D" id="3.40.50.620">
    <property type="entry name" value="HUPs"/>
    <property type="match status" value="1"/>
</dbReference>
<keyword evidence="6" id="KW-0285">Flavoprotein</keyword>
<keyword evidence="10" id="KW-0234">DNA repair</keyword>
<sequence length="455" mass="53567">MNPKRVRVLQNGLDRTGPVVYWMSRDQRVEDNWALIYGLKYADRKKVPFGVIFCLVNDFLGATRRQYDFMLKGLQQVHEELLRYKIPFFYLKGNPSLVLPDFIKTNKISLLITDFDPLRMKRQWKAQLMEKSPVEIREVDAHNIVPVWIASSKQEYGAYTIRPKISRLLPEFLDEYPLIQMNSSHQSWQGDSINWGDLFGNCPGDSSLPPITQFIPGSRSALRQLQQFLKEKMDFYDNQRNDPNANAQSNLSPFLHFGQISAQRIALEVQKASIAKDKKAAFLEEVVIRRELSDNFCWYNLNYDQFAGFPSWAQQTLNQHRKDQREYRYSLEEFEKAQTHDQLWNAAQKEMVYTGKMHGYMRMYWAKKILEWSETPEIALQSTIYLNDRYELDGRDPNGYAGIAWSIGGVHDRAWGERPVFGKIRYMSYRGSRSKFDVDQYISQYKDWEESVRKD</sequence>
<feature type="domain" description="Photolyase/cryptochrome alpha/beta" evidence="14">
    <location>
        <begin position="17"/>
        <end position="147"/>
    </location>
</feature>
<dbReference type="FunFam" id="1.10.579.10:FF:000002">
    <property type="entry name" value="Deoxyribodipyrimidine photolyase"/>
    <property type="match status" value="1"/>
</dbReference>
<comment type="cofactor">
    <cofactor evidence="1">
        <name>(6R)-5,10-methylene-5,6,7,8-tetrahydrofolate</name>
        <dbReference type="ChEBI" id="CHEBI:15636"/>
    </cofactor>
</comment>
<reference evidence="15" key="1">
    <citation type="submission" date="2017-02" db="EMBL/GenBank/DDBJ databases">
        <title>Delving into the versatile metabolic prowess of the omnipresent phylum Bacteroidetes.</title>
        <authorList>
            <person name="Nobu M.K."/>
            <person name="Mei R."/>
            <person name="Narihiro T."/>
            <person name="Kuroda K."/>
            <person name="Liu W.-T."/>
        </authorList>
    </citation>
    <scope>NUCLEOTIDE SEQUENCE</scope>
    <source>
        <strain evidence="15">ADurb.Bin276</strain>
    </source>
</reference>
<dbReference type="Gene3D" id="1.10.579.10">
    <property type="entry name" value="DNA Cyclobutane Dipyrimidine Photolyase, subunit A, domain 3"/>
    <property type="match status" value="1"/>
</dbReference>
<evidence type="ECO:0000256" key="9">
    <source>
        <dbReference type="ARBA" id="ARBA00023125"/>
    </source>
</evidence>
<name>A0A1V5SY17_9BACT</name>
<dbReference type="PROSITE" id="PS51645">
    <property type="entry name" value="PHR_CRY_ALPHA_BETA"/>
    <property type="match status" value="1"/>
</dbReference>
<evidence type="ECO:0000256" key="8">
    <source>
        <dbReference type="ARBA" id="ARBA00022827"/>
    </source>
</evidence>
<evidence type="ECO:0000313" key="15">
    <source>
        <dbReference type="EMBL" id="OQA59234.1"/>
    </source>
</evidence>
<evidence type="ECO:0000256" key="11">
    <source>
        <dbReference type="ARBA" id="ARBA00023239"/>
    </source>
</evidence>
<dbReference type="PANTHER" id="PTHR10211:SF0">
    <property type="entry name" value="DEOXYRIBODIPYRIMIDINE PHOTO-LYASE"/>
    <property type="match status" value="1"/>
</dbReference>
<evidence type="ECO:0000256" key="2">
    <source>
        <dbReference type="ARBA" id="ARBA00001974"/>
    </source>
</evidence>
<dbReference type="GO" id="GO:0000719">
    <property type="term" value="P:photoreactive repair"/>
    <property type="evidence" value="ECO:0007669"/>
    <property type="project" value="TreeGrafter"/>
</dbReference>
<evidence type="ECO:0000256" key="6">
    <source>
        <dbReference type="ARBA" id="ARBA00022630"/>
    </source>
</evidence>
<dbReference type="FunFam" id="1.25.40.80:FF:000004">
    <property type="entry name" value="Deoxyribodipyrimidine photolyase"/>
    <property type="match status" value="1"/>
</dbReference>
<dbReference type="SUPFAM" id="SSF52425">
    <property type="entry name" value="Cryptochrome/photolyase, N-terminal domain"/>
    <property type="match status" value="1"/>
</dbReference>
<dbReference type="InterPro" id="IPR036155">
    <property type="entry name" value="Crypto/Photolyase_N_sf"/>
</dbReference>
<dbReference type="InterPro" id="IPR052219">
    <property type="entry name" value="Photolyase_Class-2"/>
</dbReference>
<evidence type="ECO:0000256" key="3">
    <source>
        <dbReference type="ARBA" id="ARBA00006409"/>
    </source>
</evidence>
<dbReference type="EMBL" id="MWBQ01000056">
    <property type="protein sequence ID" value="OQA59234.1"/>
    <property type="molecule type" value="Genomic_DNA"/>
</dbReference>
<dbReference type="AlphaFoldDB" id="A0A1V5SY17"/>
<comment type="caution">
    <text evidence="15">The sequence shown here is derived from an EMBL/GenBank/DDBJ whole genome shotgun (WGS) entry which is preliminary data.</text>
</comment>
<protein>
    <recommendedName>
        <fullName evidence="5">Deoxyribodipyrimidine photo-lyase</fullName>
        <ecNumber evidence="4">4.1.99.3</ecNumber>
    </recommendedName>
    <alternativeName>
        <fullName evidence="12">DNA photolyase</fullName>
    </alternativeName>
</protein>
<dbReference type="InterPro" id="IPR036134">
    <property type="entry name" value="Crypto/Photolyase_FAD-like_sf"/>
</dbReference>
<dbReference type="GO" id="GO:0003904">
    <property type="term" value="F:deoxyribodipyrimidine photo-lyase activity"/>
    <property type="evidence" value="ECO:0007669"/>
    <property type="project" value="UniProtKB-EC"/>
</dbReference>
<evidence type="ECO:0000256" key="1">
    <source>
        <dbReference type="ARBA" id="ARBA00001932"/>
    </source>
</evidence>
<dbReference type="EC" id="4.1.99.3" evidence="4"/>
<organism evidence="15">
    <name type="scientific">Candidatus Atribacter allofermentans</name>
    <dbReference type="NCBI Taxonomy" id="1852833"/>
    <lineage>
        <taxon>Bacteria</taxon>
        <taxon>Pseudomonadati</taxon>
        <taxon>Atribacterota</taxon>
        <taxon>Atribacteria</taxon>
        <taxon>Atribacterales</taxon>
        <taxon>Atribacteraceae</taxon>
        <taxon>Atribacter</taxon>
    </lineage>
</organism>
<evidence type="ECO:0000256" key="12">
    <source>
        <dbReference type="ARBA" id="ARBA00031671"/>
    </source>
</evidence>
<keyword evidence="8" id="KW-0274">FAD</keyword>
<evidence type="ECO:0000256" key="7">
    <source>
        <dbReference type="ARBA" id="ARBA00022763"/>
    </source>
</evidence>
<dbReference type="Gene3D" id="1.25.40.80">
    <property type="match status" value="1"/>
</dbReference>
<dbReference type="PROSITE" id="PS01083">
    <property type="entry name" value="DNA_PHOTOLYASES_2_1"/>
    <property type="match status" value="1"/>
</dbReference>
<dbReference type="InterPro" id="IPR032673">
    <property type="entry name" value="DNA_photolyase_2_CS"/>
</dbReference>
<dbReference type="Pfam" id="PF00875">
    <property type="entry name" value="DNA_photolyase"/>
    <property type="match status" value="1"/>
</dbReference>
<gene>
    <name evidence="15" type="primary">phr</name>
    <name evidence="15" type="ORF">BWY41_00890</name>
</gene>
<dbReference type="GO" id="GO:0009650">
    <property type="term" value="P:UV protection"/>
    <property type="evidence" value="ECO:0007669"/>
    <property type="project" value="UniProtKB-ARBA"/>
</dbReference>
<dbReference type="InterPro" id="IPR008148">
    <property type="entry name" value="DNA_photolyase_2"/>
</dbReference>
<dbReference type="NCBIfam" id="TIGR00591">
    <property type="entry name" value="phr2"/>
    <property type="match status" value="1"/>
</dbReference>
<comment type="catalytic activity">
    <reaction evidence="13">
        <text>cyclobutadipyrimidine (in DNA) = 2 pyrimidine residues (in DNA).</text>
        <dbReference type="EC" id="4.1.99.3"/>
    </reaction>
</comment>
<keyword evidence="7" id="KW-0227">DNA damage</keyword>
<proteinExistence type="inferred from homology"/>
<dbReference type="PANTHER" id="PTHR10211">
    <property type="entry name" value="DEOXYRIBODIPYRIMIDINE PHOTOLYASE"/>
    <property type="match status" value="1"/>
</dbReference>
<accession>A0A1V5SY17</accession>
<dbReference type="Proteomes" id="UP000485569">
    <property type="component" value="Unassembled WGS sequence"/>
</dbReference>